<dbReference type="Proteomes" id="UP001230328">
    <property type="component" value="Unassembled WGS sequence"/>
</dbReference>
<feature type="transmembrane region" description="Helical" evidence="1">
    <location>
        <begin position="32"/>
        <end position="53"/>
    </location>
</feature>
<dbReference type="RefSeq" id="WP_307525659.1">
    <property type="nucleotide sequence ID" value="NZ_JAUSZI010000002.1"/>
</dbReference>
<feature type="transmembrane region" description="Helical" evidence="1">
    <location>
        <begin position="182"/>
        <end position="201"/>
    </location>
</feature>
<comment type="caution">
    <text evidence="2">The sequence shown here is derived from an EMBL/GenBank/DDBJ whole genome shotgun (WGS) entry which is preliminary data.</text>
</comment>
<protein>
    <submittedName>
        <fullName evidence="2">Uncharacterized protein</fullName>
    </submittedName>
</protein>
<feature type="transmembrane region" description="Helical" evidence="1">
    <location>
        <begin position="99"/>
        <end position="119"/>
    </location>
</feature>
<keyword evidence="1" id="KW-1133">Transmembrane helix</keyword>
<keyword evidence="3" id="KW-1185">Reference proteome</keyword>
<sequence length="310" mass="33801">MRRVAYFFGGAAAAGAGTYVVIYLYRWQWQRAILCGVLLLVVEVMLLGIVLLGRLSRIEERMRDADRRQEDVLARLREKDARPAGDRFRWLDEPTSRTYVFVPVLMVTGVLLSGLAWIVQRIASATVRPTAERRLAGRLAVLAAPDPARDADPDGKNDLADLDDLPPIGVGARGRHGRTVRVLAVSAVGAALAGALVVGLADLTQTREEETRNSEATSLLLKVDMRGTNMTAERESLAAHQLWERCRDSTSVPLNRATLGTLGDGLFAGVVQPALTDHDRMRLRGCLEDTGLDRTHLTVVGIGDADADDD</sequence>
<organism evidence="2 3">
    <name type="scientific">Streptomyces umbrinus</name>
    <dbReference type="NCBI Taxonomy" id="67370"/>
    <lineage>
        <taxon>Bacteria</taxon>
        <taxon>Bacillati</taxon>
        <taxon>Actinomycetota</taxon>
        <taxon>Actinomycetes</taxon>
        <taxon>Kitasatosporales</taxon>
        <taxon>Streptomycetaceae</taxon>
        <taxon>Streptomyces</taxon>
        <taxon>Streptomyces phaeochromogenes group</taxon>
    </lineage>
</organism>
<keyword evidence="1" id="KW-0812">Transmembrane</keyword>
<feature type="transmembrane region" description="Helical" evidence="1">
    <location>
        <begin position="6"/>
        <end position="25"/>
    </location>
</feature>
<reference evidence="2 3" key="1">
    <citation type="submission" date="2023-07" db="EMBL/GenBank/DDBJ databases">
        <title>Comparative genomics of wheat-associated soil bacteria to identify genetic determinants of phenazine resistance.</title>
        <authorList>
            <person name="Mouncey N."/>
        </authorList>
    </citation>
    <scope>NUCLEOTIDE SEQUENCE [LARGE SCALE GENOMIC DNA]</scope>
    <source>
        <strain evidence="2 3">V2I4</strain>
    </source>
</reference>
<dbReference type="EMBL" id="JAUSZI010000002">
    <property type="protein sequence ID" value="MDQ1030150.1"/>
    <property type="molecule type" value="Genomic_DNA"/>
</dbReference>
<evidence type="ECO:0000256" key="1">
    <source>
        <dbReference type="SAM" id="Phobius"/>
    </source>
</evidence>
<proteinExistence type="predicted"/>
<evidence type="ECO:0000313" key="3">
    <source>
        <dbReference type="Proteomes" id="UP001230328"/>
    </source>
</evidence>
<keyword evidence="1" id="KW-0472">Membrane</keyword>
<gene>
    <name evidence="2" type="ORF">QF035_007732</name>
</gene>
<name>A0ABU0T2X2_9ACTN</name>
<evidence type="ECO:0000313" key="2">
    <source>
        <dbReference type="EMBL" id="MDQ1030150.1"/>
    </source>
</evidence>
<accession>A0ABU0T2X2</accession>